<sequence>MPRASRAQRPSIPTCSGVRAANTSSGMAA</sequence>
<keyword evidence="3" id="KW-1185">Reference proteome</keyword>
<accession>A0A834ZW88</accession>
<gene>
    <name evidence="2" type="ORF">HU200_067500</name>
</gene>
<organism evidence="2 3">
    <name type="scientific">Digitaria exilis</name>
    <dbReference type="NCBI Taxonomy" id="1010633"/>
    <lineage>
        <taxon>Eukaryota</taxon>
        <taxon>Viridiplantae</taxon>
        <taxon>Streptophyta</taxon>
        <taxon>Embryophyta</taxon>
        <taxon>Tracheophyta</taxon>
        <taxon>Spermatophyta</taxon>
        <taxon>Magnoliopsida</taxon>
        <taxon>Liliopsida</taxon>
        <taxon>Poales</taxon>
        <taxon>Poaceae</taxon>
        <taxon>PACMAD clade</taxon>
        <taxon>Panicoideae</taxon>
        <taxon>Panicodae</taxon>
        <taxon>Paniceae</taxon>
        <taxon>Anthephorinae</taxon>
        <taxon>Digitaria</taxon>
    </lineage>
</organism>
<protein>
    <submittedName>
        <fullName evidence="2">Uncharacterized protein</fullName>
    </submittedName>
</protein>
<dbReference type="EMBL" id="JACEFO010003297">
    <property type="protein sequence ID" value="KAF8642038.1"/>
    <property type="molecule type" value="Genomic_DNA"/>
</dbReference>
<proteinExistence type="predicted"/>
<feature type="region of interest" description="Disordered" evidence="1">
    <location>
        <begin position="1"/>
        <end position="29"/>
    </location>
</feature>
<evidence type="ECO:0000313" key="2">
    <source>
        <dbReference type="EMBL" id="KAF8642038.1"/>
    </source>
</evidence>
<dbReference type="Proteomes" id="UP000636709">
    <property type="component" value="Unassembled WGS sequence"/>
</dbReference>
<evidence type="ECO:0000313" key="3">
    <source>
        <dbReference type="Proteomes" id="UP000636709"/>
    </source>
</evidence>
<dbReference type="AlphaFoldDB" id="A0A834ZW88"/>
<reference evidence="2" key="1">
    <citation type="submission" date="2020-07" db="EMBL/GenBank/DDBJ databases">
        <title>Genome sequence and genetic diversity analysis of an under-domesticated orphan crop, white fonio (Digitaria exilis).</title>
        <authorList>
            <person name="Bennetzen J.L."/>
            <person name="Chen S."/>
            <person name="Ma X."/>
            <person name="Wang X."/>
            <person name="Yssel A.E.J."/>
            <person name="Chaluvadi S.R."/>
            <person name="Johnson M."/>
            <person name="Gangashetty P."/>
            <person name="Hamidou F."/>
            <person name="Sanogo M.D."/>
            <person name="Zwaenepoel A."/>
            <person name="Wallace J."/>
            <person name="Van De Peer Y."/>
            <person name="Van Deynze A."/>
        </authorList>
    </citation>
    <scope>NUCLEOTIDE SEQUENCE</scope>
    <source>
        <tissue evidence="2">Leaves</tissue>
    </source>
</reference>
<evidence type="ECO:0000256" key="1">
    <source>
        <dbReference type="SAM" id="MobiDB-lite"/>
    </source>
</evidence>
<comment type="caution">
    <text evidence="2">The sequence shown here is derived from an EMBL/GenBank/DDBJ whole genome shotgun (WGS) entry which is preliminary data.</text>
</comment>
<name>A0A834ZW88_9POAL</name>